<evidence type="ECO:0000313" key="2">
    <source>
        <dbReference type="Proteomes" id="UP000005707"/>
    </source>
</evidence>
<evidence type="ECO:0000313" key="1">
    <source>
        <dbReference type="EMBL" id="ERJ12926.1"/>
    </source>
</evidence>
<dbReference type="Proteomes" id="UP000005707">
    <property type="component" value="Unassembled WGS sequence"/>
</dbReference>
<reference evidence="1 2" key="1">
    <citation type="journal article" date="2011" name="J. Bacteriol.">
        <title>Genome sequence of Haloplasma contractile, an unusual contractile bacterium from a deep-sea anoxic brine lake.</title>
        <authorList>
            <person name="Antunes A."/>
            <person name="Alam I."/>
            <person name="El Dorry H."/>
            <person name="Siam R."/>
            <person name="Robertson A."/>
            <person name="Bajic V.B."/>
            <person name="Stingl U."/>
        </authorList>
    </citation>
    <scope>NUCLEOTIDE SEQUENCE [LARGE SCALE GENOMIC DNA]</scope>
    <source>
        <strain evidence="1 2">SSD-17B</strain>
    </source>
</reference>
<gene>
    <name evidence="1" type="ORF">HLPCO_001266</name>
</gene>
<reference evidence="1 2" key="2">
    <citation type="journal article" date="2013" name="PLoS ONE">
        <title>INDIGO - INtegrated Data Warehouse of MIcrobial GenOmes with Examples from the Red Sea Extremophiles.</title>
        <authorList>
            <person name="Alam I."/>
            <person name="Antunes A."/>
            <person name="Kamau A.A."/>
            <person name="Ba Alawi W."/>
            <person name="Kalkatawi M."/>
            <person name="Stingl U."/>
            <person name="Bajic V.B."/>
        </authorList>
    </citation>
    <scope>NUCLEOTIDE SEQUENCE [LARGE SCALE GENOMIC DNA]</scope>
    <source>
        <strain evidence="1 2">SSD-17B</strain>
    </source>
</reference>
<proteinExistence type="predicted"/>
<dbReference type="InParanoid" id="F7Q1J5"/>
<accession>F7Q1J5</accession>
<protein>
    <submittedName>
        <fullName evidence="1">Uncharacterized protein</fullName>
    </submittedName>
</protein>
<sequence>MENLVTLNLDNTIILESANILNSFLQKNYFFNDLI</sequence>
<comment type="caution">
    <text evidence="1">The sequence shown here is derived from an EMBL/GenBank/DDBJ whole genome shotgun (WGS) entry which is preliminary data.</text>
</comment>
<keyword evidence="2" id="KW-1185">Reference proteome</keyword>
<dbReference type="AlphaFoldDB" id="F7Q1J5"/>
<dbReference type="EMBL" id="AFNU02000003">
    <property type="protein sequence ID" value="ERJ12926.1"/>
    <property type="molecule type" value="Genomic_DNA"/>
</dbReference>
<organism evidence="1 2">
    <name type="scientific">Haloplasma contractile SSD-17B</name>
    <dbReference type="NCBI Taxonomy" id="1033810"/>
    <lineage>
        <taxon>Bacteria</taxon>
        <taxon>Bacillati</taxon>
        <taxon>Mycoplasmatota</taxon>
        <taxon>Mollicutes</taxon>
        <taxon>Haloplasmatales</taxon>
        <taxon>Haloplasmataceae</taxon>
        <taxon>Haloplasma</taxon>
    </lineage>
</organism>
<name>F7Q1J5_9MOLU</name>